<evidence type="ECO:0000256" key="1">
    <source>
        <dbReference type="SAM" id="MobiDB-lite"/>
    </source>
</evidence>
<keyword evidence="3" id="KW-1185">Reference proteome</keyword>
<dbReference type="OrthoDB" id="6134118at2759"/>
<feature type="region of interest" description="Disordered" evidence="1">
    <location>
        <begin position="166"/>
        <end position="205"/>
    </location>
</feature>
<feature type="compositionally biased region" description="Polar residues" evidence="1">
    <location>
        <begin position="185"/>
        <end position="196"/>
    </location>
</feature>
<sequence>MPAEPGMHAPGSGIAHLLPAAGVRSGLGEVYRFHRVIPYYPPDPCIRPNEADMICGHGQQKLDAASMPPAGVSTRLPGDVFAFYKAREGSTKMPCQPREVEQPCPCSNSVEYPTEMPLSNFEQRCKETPNQTAVYNQQGPNMPNVDCERLMKPGYISSPCWPLPHQRAFPNPDRSGAVEGHRNPTPYSAQGRHQQSPAPPNNTPNCSPGYICRPVFDRKYLQDCPTQDGPPADSYTFL</sequence>
<organism evidence="2 3">
    <name type="scientific">Elysia chlorotica</name>
    <name type="common">Eastern emerald elysia</name>
    <name type="synonym">Sea slug</name>
    <dbReference type="NCBI Taxonomy" id="188477"/>
    <lineage>
        <taxon>Eukaryota</taxon>
        <taxon>Metazoa</taxon>
        <taxon>Spiralia</taxon>
        <taxon>Lophotrochozoa</taxon>
        <taxon>Mollusca</taxon>
        <taxon>Gastropoda</taxon>
        <taxon>Heterobranchia</taxon>
        <taxon>Euthyneura</taxon>
        <taxon>Panpulmonata</taxon>
        <taxon>Sacoglossa</taxon>
        <taxon>Placobranchoidea</taxon>
        <taxon>Plakobranchidae</taxon>
        <taxon>Elysia</taxon>
    </lineage>
</organism>
<name>A0A433UAG6_ELYCH</name>
<proteinExistence type="predicted"/>
<evidence type="ECO:0000313" key="2">
    <source>
        <dbReference type="EMBL" id="RUS90807.1"/>
    </source>
</evidence>
<accession>A0A433UAG6</accession>
<reference evidence="2 3" key="1">
    <citation type="submission" date="2019-01" db="EMBL/GenBank/DDBJ databases">
        <title>A draft genome assembly of the solar-powered sea slug Elysia chlorotica.</title>
        <authorList>
            <person name="Cai H."/>
            <person name="Li Q."/>
            <person name="Fang X."/>
            <person name="Li J."/>
            <person name="Curtis N.E."/>
            <person name="Altenburger A."/>
            <person name="Shibata T."/>
            <person name="Feng M."/>
            <person name="Maeda T."/>
            <person name="Schwartz J.A."/>
            <person name="Shigenobu S."/>
            <person name="Lundholm N."/>
            <person name="Nishiyama T."/>
            <person name="Yang H."/>
            <person name="Hasebe M."/>
            <person name="Li S."/>
            <person name="Pierce S.K."/>
            <person name="Wang J."/>
        </authorList>
    </citation>
    <scope>NUCLEOTIDE SEQUENCE [LARGE SCALE GENOMIC DNA]</scope>
    <source>
        <strain evidence="2">EC2010</strain>
        <tissue evidence="2">Whole organism of an adult</tissue>
    </source>
</reference>
<evidence type="ECO:0000313" key="3">
    <source>
        <dbReference type="Proteomes" id="UP000271974"/>
    </source>
</evidence>
<protein>
    <submittedName>
        <fullName evidence="2">Uncharacterized protein</fullName>
    </submittedName>
</protein>
<comment type="caution">
    <text evidence="2">The sequence shown here is derived from an EMBL/GenBank/DDBJ whole genome shotgun (WGS) entry which is preliminary data.</text>
</comment>
<dbReference type="AlphaFoldDB" id="A0A433UAG6"/>
<dbReference type="Proteomes" id="UP000271974">
    <property type="component" value="Unassembled WGS sequence"/>
</dbReference>
<dbReference type="EMBL" id="RQTK01000024">
    <property type="protein sequence ID" value="RUS90807.1"/>
    <property type="molecule type" value="Genomic_DNA"/>
</dbReference>
<gene>
    <name evidence="2" type="ORF">EGW08_001426</name>
</gene>